<gene>
    <name evidence="14" type="ORF">DZC52_05790</name>
</gene>
<keyword evidence="6 12" id="KW-0812">Transmembrane</keyword>
<reference evidence="14 15" key="1">
    <citation type="submission" date="2018-08" db="EMBL/GenBank/DDBJ databases">
        <title>Wenzhouxiangella salilacus sp. nov., a novel bacterium isolated from a saline lake in Xinjiang Province, China.</title>
        <authorList>
            <person name="Han S."/>
        </authorList>
    </citation>
    <scope>NUCLEOTIDE SEQUENCE [LARGE SCALE GENOMIC DNA]</scope>
    <source>
        <strain evidence="14 15">XDB06</strain>
    </source>
</reference>
<evidence type="ECO:0000256" key="9">
    <source>
        <dbReference type="ARBA" id="ARBA00025772"/>
    </source>
</evidence>
<feature type="transmembrane region" description="Helical" evidence="12">
    <location>
        <begin position="12"/>
        <end position="33"/>
    </location>
</feature>
<name>A0A3E1KA10_9GAMM</name>
<evidence type="ECO:0000256" key="1">
    <source>
        <dbReference type="ARBA" id="ARBA00004377"/>
    </source>
</evidence>
<evidence type="ECO:0000313" key="15">
    <source>
        <dbReference type="Proteomes" id="UP000260351"/>
    </source>
</evidence>
<dbReference type="InterPro" id="IPR012902">
    <property type="entry name" value="N_methyl_site"/>
</dbReference>
<dbReference type="AlphaFoldDB" id="A0A3E1KA10"/>
<keyword evidence="8 12" id="KW-0472">Membrane</keyword>
<dbReference type="Proteomes" id="UP000260351">
    <property type="component" value="Unassembled WGS sequence"/>
</dbReference>
<evidence type="ECO:0000256" key="3">
    <source>
        <dbReference type="ARBA" id="ARBA00022475"/>
    </source>
</evidence>
<dbReference type="Pfam" id="PF07963">
    <property type="entry name" value="N_methyl"/>
    <property type="match status" value="1"/>
</dbReference>
<proteinExistence type="inferred from homology"/>
<organism evidence="14 15">
    <name type="scientific">Wenzhouxiangella sediminis</name>
    <dbReference type="NCBI Taxonomy" id="1792836"/>
    <lineage>
        <taxon>Bacteria</taxon>
        <taxon>Pseudomonadati</taxon>
        <taxon>Pseudomonadota</taxon>
        <taxon>Gammaproteobacteria</taxon>
        <taxon>Chromatiales</taxon>
        <taxon>Wenzhouxiangellaceae</taxon>
        <taxon>Wenzhouxiangella</taxon>
    </lineage>
</organism>
<evidence type="ECO:0000256" key="10">
    <source>
        <dbReference type="ARBA" id="ARBA00030775"/>
    </source>
</evidence>
<keyword evidence="5" id="KW-0997">Cell inner membrane</keyword>
<sequence>MNSRSQRGFTILELLITIALLAILLSVAVPSFLSAIQNSRMTASANDLVTAFQLARSEALKRKRPISVCSSSDGATCGGSWEQGWIVVIDDEDAAGEATVSEEEVLRVWGSLGGGATIAGDDAADFVRYLPDGQIDIAPGVTPPEYEMRIPDCTGDKQRNISIGRTGRASAERVECS</sequence>
<dbReference type="Pfam" id="PF12019">
    <property type="entry name" value="GspH"/>
    <property type="match status" value="1"/>
</dbReference>
<evidence type="ECO:0000256" key="2">
    <source>
        <dbReference type="ARBA" id="ARBA00021549"/>
    </source>
</evidence>
<dbReference type="Gene3D" id="3.55.40.10">
    <property type="entry name" value="minor pseudopilin epsh domain"/>
    <property type="match status" value="1"/>
</dbReference>
<evidence type="ECO:0000256" key="6">
    <source>
        <dbReference type="ARBA" id="ARBA00022692"/>
    </source>
</evidence>
<keyword evidence="15" id="KW-1185">Reference proteome</keyword>
<comment type="similarity">
    <text evidence="9">Belongs to the GSP H family.</text>
</comment>
<evidence type="ECO:0000259" key="13">
    <source>
        <dbReference type="Pfam" id="PF12019"/>
    </source>
</evidence>
<dbReference type="InterPro" id="IPR045584">
    <property type="entry name" value="Pilin-like"/>
</dbReference>
<keyword evidence="7 12" id="KW-1133">Transmembrane helix</keyword>
<dbReference type="RefSeq" id="WP_116650177.1">
    <property type="nucleotide sequence ID" value="NZ_QUZK01000023.1"/>
</dbReference>
<dbReference type="InterPro" id="IPR022346">
    <property type="entry name" value="T2SS_GspH"/>
</dbReference>
<dbReference type="GO" id="GO:0005886">
    <property type="term" value="C:plasma membrane"/>
    <property type="evidence" value="ECO:0007669"/>
    <property type="project" value="UniProtKB-SubCell"/>
</dbReference>
<dbReference type="NCBIfam" id="TIGR02532">
    <property type="entry name" value="IV_pilin_GFxxxE"/>
    <property type="match status" value="1"/>
</dbReference>
<dbReference type="EMBL" id="QUZK01000023">
    <property type="protein sequence ID" value="RFF31098.1"/>
    <property type="molecule type" value="Genomic_DNA"/>
</dbReference>
<evidence type="ECO:0000256" key="5">
    <source>
        <dbReference type="ARBA" id="ARBA00022519"/>
    </source>
</evidence>
<evidence type="ECO:0000256" key="8">
    <source>
        <dbReference type="ARBA" id="ARBA00023136"/>
    </source>
</evidence>
<dbReference type="GO" id="GO:0015628">
    <property type="term" value="P:protein secretion by the type II secretion system"/>
    <property type="evidence" value="ECO:0007669"/>
    <property type="project" value="InterPro"/>
</dbReference>
<comment type="caution">
    <text evidence="14">The sequence shown here is derived from an EMBL/GenBank/DDBJ whole genome shotgun (WGS) entry which is preliminary data.</text>
</comment>
<evidence type="ECO:0000313" key="14">
    <source>
        <dbReference type="EMBL" id="RFF31098.1"/>
    </source>
</evidence>
<protein>
    <recommendedName>
        <fullName evidence="2">Type II secretion system protein H</fullName>
    </recommendedName>
    <alternativeName>
        <fullName evidence="10">General secretion pathway protein H</fullName>
    </alternativeName>
</protein>
<accession>A0A3E1KA10</accession>
<dbReference type="OrthoDB" id="2313614at2"/>
<feature type="domain" description="General secretion pathway GspH" evidence="13">
    <location>
        <begin position="45"/>
        <end position="167"/>
    </location>
</feature>
<evidence type="ECO:0000256" key="11">
    <source>
        <dbReference type="SAM" id="MobiDB-lite"/>
    </source>
</evidence>
<comment type="subcellular location">
    <subcellularLocation>
        <location evidence="1">Cell inner membrane</location>
        <topology evidence="1">Single-pass membrane protein</topology>
    </subcellularLocation>
</comment>
<dbReference type="SUPFAM" id="SSF54523">
    <property type="entry name" value="Pili subunits"/>
    <property type="match status" value="1"/>
</dbReference>
<dbReference type="GO" id="GO:0015627">
    <property type="term" value="C:type II protein secretion system complex"/>
    <property type="evidence" value="ECO:0007669"/>
    <property type="project" value="InterPro"/>
</dbReference>
<keyword evidence="3" id="KW-1003">Cell membrane</keyword>
<evidence type="ECO:0000256" key="4">
    <source>
        <dbReference type="ARBA" id="ARBA00022481"/>
    </source>
</evidence>
<evidence type="ECO:0000256" key="12">
    <source>
        <dbReference type="SAM" id="Phobius"/>
    </source>
</evidence>
<feature type="region of interest" description="Disordered" evidence="11">
    <location>
        <begin position="157"/>
        <end position="177"/>
    </location>
</feature>
<evidence type="ECO:0000256" key="7">
    <source>
        <dbReference type="ARBA" id="ARBA00022989"/>
    </source>
</evidence>
<keyword evidence="4" id="KW-0488">Methylation</keyword>